<dbReference type="AlphaFoldDB" id="A0A316TU09"/>
<dbReference type="Pfam" id="PF00072">
    <property type="entry name" value="Response_reg"/>
    <property type="match status" value="1"/>
</dbReference>
<dbReference type="Gene3D" id="3.40.50.2300">
    <property type="match status" value="1"/>
</dbReference>
<dbReference type="InterPro" id="IPR001932">
    <property type="entry name" value="PPM-type_phosphatase-like_dom"/>
</dbReference>
<keyword evidence="1" id="KW-0378">Hydrolase</keyword>
<dbReference type="EMBL" id="QGGB01000008">
    <property type="protein sequence ID" value="PWN05782.1"/>
    <property type="molecule type" value="Genomic_DNA"/>
</dbReference>
<dbReference type="RefSeq" id="WP_109647224.1">
    <property type="nucleotide sequence ID" value="NZ_QGGB01000008.1"/>
</dbReference>
<evidence type="ECO:0000313" key="6">
    <source>
        <dbReference type="Proteomes" id="UP000245533"/>
    </source>
</evidence>
<keyword evidence="6" id="KW-1185">Reference proteome</keyword>
<dbReference type="Pfam" id="PF07228">
    <property type="entry name" value="SpoIIE"/>
    <property type="match status" value="1"/>
</dbReference>
<evidence type="ECO:0000256" key="1">
    <source>
        <dbReference type="ARBA" id="ARBA00022801"/>
    </source>
</evidence>
<dbReference type="OrthoDB" id="9763484at2"/>
<dbReference type="Proteomes" id="UP000245533">
    <property type="component" value="Unassembled WGS sequence"/>
</dbReference>
<dbReference type="InterPro" id="IPR001789">
    <property type="entry name" value="Sig_transdc_resp-reg_receiver"/>
</dbReference>
<evidence type="ECO:0000256" key="2">
    <source>
        <dbReference type="PROSITE-ProRule" id="PRU00169"/>
    </source>
</evidence>
<dbReference type="PROSITE" id="PS50110">
    <property type="entry name" value="RESPONSE_REGULATORY"/>
    <property type="match status" value="1"/>
</dbReference>
<feature type="coiled-coil region" evidence="3">
    <location>
        <begin position="114"/>
        <end position="154"/>
    </location>
</feature>
<accession>A0A316TU09</accession>
<proteinExistence type="predicted"/>
<dbReference type="SUPFAM" id="SSF52172">
    <property type="entry name" value="CheY-like"/>
    <property type="match status" value="1"/>
</dbReference>
<dbReference type="PANTHER" id="PTHR43156">
    <property type="entry name" value="STAGE II SPORULATION PROTEIN E-RELATED"/>
    <property type="match status" value="1"/>
</dbReference>
<dbReference type="PANTHER" id="PTHR43156:SF2">
    <property type="entry name" value="STAGE II SPORULATION PROTEIN E"/>
    <property type="match status" value="1"/>
</dbReference>
<organism evidence="5 6">
    <name type="scientific">Rhodohalobacter mucosus</name>
    <dbReference type="NCBI Taxonomy" id="2079485"/>
    <lineage>
        <taxon>Bacteria</taxon>
        <taxon>Pseudomonadati</taxon>
        <taxon>Balneolota</taxon>
        <taxon>Balneolia</taxon>
        <taxon>Balneolales</taxon>
        <taxon>Balneolaceae</taxon>
        <taxon>Rhodohalobacter</taxon>
    </lineage>
</organism>
<sequence length="398" mass="45278">MRQHKILVVDDEPDLQMLMLQKFRSKVRSQEYEFFFAEDGREALNKLEENPDLNLILSDINMPKMDGLTLLTELQQLERFDIKTVMVSAYGDMENIRTAMNRGAYDFVTKPIDFTDLEKTIEKTLREVNQYLKAKEMEEQLESLNYDLDMAARIQQKLLHQDFPVFPADSRFNIFANMIAAKHVGGDFYDFFKFDDDHLSFFIGDVAGKGMPAAIYMAVCRTMLKAIGSEVKDPAECITKVNNMLIPESDISTFVTVFYGLLNIKTGKLSYCNGGHNLPYILRSDGTVDELNNVGGLLLGKFEDAPYDQDSIDLHPGDSIVTFTDGVTEAENENQEYYDEERLIRYLENKSSKNLGSLVKGLFLEVMKFSGTAIQSDDITVLSVQYQGTEAAEEEKED</sequence>
<dbReference type="InterPro" id="IPR036457">
    <property type="entry name" value="PPM-type-like_dom_sf"/>
</dbReference>
<name>A0A316TU09_9BACT</name>
<evidence type="ECO:0000256" key="3">
    <source>
        <dbReference type="SAM" id="Coils"/>
    </source>
</evidence>
<dbReference type="Gene3D" id="3.60.40.10">
    <property type="entry name" value="PPM-type phosphatase domain"/>
    <property type="match status" value="1"/>
</dbReference>
<keyword evidence="3" id="KW-0175">Coiled coil</keyword>
<keyword evidence="2" id="KW-0597">Phosphoprotein</keyword>
<evidence type="ECO:0000313" key="5">
    <source>
        <dbReference type="EMBL" id="PWN05782.1"/>
    </source>
</evidence>
<dbReference type="GO" id="GO:0000160">
    <property type="term" value="P:phosphorelay signal transduction system"/>
    <property type="evidence" value="ECO:0007669"/>
    <property type="project" value="InterPro"/>
</dbReference>
<gene>
    <name evidence="5" type="ORF">DDZ15_11335</name>
</gene>
<dbReference type="SMART" id="SM00448">
    <property type="entry name" value="REC"/>
    <property type="match status" value="1"/>
</dbReference>
<dbReference type="SMART" id="SM00331">
    <property type="entry name" value="PP2C_SIG"/>
    <property type="match status" value="1"/>
</dbReference>
<dbReference type="InterPro" id="IPR011006">
    <property type="entry name" value="CheY-like_superfamily"/>
</dbReference>
<dbReference type="SUPFAM" id="SSF81606">
    <property type="entry name" value="PP2C-like"/>
    <property type="match status" value="1"/>
</dbReference>
<comment type="caution">
    <text evidence="5">The sequence shown here is derived from an EMBL/GenBank/DDBJ whole genome shotgun (WGS) entry which is preliminary data.</text>
</comment>
<evidence type="ECO:0000259" key="4">
    <source>
        <dbReference type="PROSITE" id="PS50110"/>
    </source>
</evidence>
<feature type="modified residue" description="4-aspartylphosphate" evidence="2">
    <location>
        <position position="59"/>
    </location>
</feature>
<dbReference type="GO" id="GO:0016791">
    <property type="term" value="F:phosphatase activity"/>
    <property type="evidence" value="ECO:0007669"/>
    <property type="project" value="TreeGrafter"/>
</dbReference>
<feature type="domain" description="Response regulatory" evidence="4">
    <location>
        <begin position="5"/>
        <end position="125"/>
    </location>
</feature>
<dbReference type="InterPro" id="IPR052016">
    <property type="entry name" value="Bact_Sigma-Reg"/>
</dbReference>
<protein>
    <submittedName>
        <fullName evidence="5">Fused response regulator/phosphatase</fullName>
    </submittedName>
</protein>
<reference evidence="5 6" key="1">
    <citation type="submission" date="2018-05" db="EMBL/GenBank/DDBJ databases">
        <title>Rhodohalobacter halophilus gen. nov., sp. nov., a moderately halophilic member of the family Balneolaceae.</title>
        <authorList>
            <person name="Liu Z.-W."/>
        </authorList>
    </citation>
    <scope>NUCLEOTIDE SEQUENCE [LARGE SCALE GENOMIC DNA]</scope>
    <source>
        <strain evidence="5 6">8A47</strain>
    </source>
</reference>